<feature type="transmembrane region" description="Helical" evidence="1">
    <location>
        <begin position="28"/>
        <end position="51"/>
    </location>
</feature>
<protein>
    <submittedName>
        <fullName evidence="2">Uncharacterized protein</fullName>
    </submittedName>
</protein>
<keyword evidence="1" id="KW-0812">Transmembrane</keyword>
<keyword evidence="3" id="KW-1185">Reference proteome</keyword>
<dbReference type="AlphaFoldDB" id="A0AAE1F6J3"/>
<evidence type="ECO:0000313" key="2">
    <source>
        <dbReference type="EMBL" id="KAK3868380.1"/>
    </source>
</evidence>
<keyword evidence="1" id="KW-0472">Membrane</keyword>
<reference evidence="2" key="1">
    <citation type="submission" date="2023-10" db="EMBL/GenBank/DDBJ databases">
        <title>Genome assemblies of two species of porcelain crab, Petrolisthes cinctipes and Petrolisthes manimaculis (Anomura: Porcellanidae).</title>
        <authorList>
            <person name="Angst P."/>
        </authorList>
    </citation>
    <scope>NUCLEOTIDE SEQUENCE</scope>
    <source>
        <strain evidence="2">PB745_01</strain>
        <tissue evidence="2">Gill</tissue>
    </source>
</reference>
<accession>A0AAE1F6J3</accession>
<dbReference type="EMBL" id="JAWQEG010003023">
    <property type="protein sequence ID" value="KAK3868380.1"/>
    <property type="molecule type" value="Genomic_DNA"/>
</dbReference>
<evidence type="ECO:0000313" key="3">
    <source>
        <dbReference type="Proteomes" id="UP001286313"/>
    </source>
</evidence>
<evidence type="ECO:0000256" key="1">
    <source>
        <dbReference type="SAM" id="Phobius"/>
    </source>
</evidence>
<dbReference type="Proteomes" id="UP001286313">
    <property type="component" value="Unassembled WGS sequence"/>
</dbReference>
<sequence length="234" mass="25748">MESQVMAQRLSHKPVSCSSLPPPALPLLYLPLFLSHLLLFLFHLLLFLFHLPLFLSHLLLFLSHLLLFLSHLLLFLLPLCVLLWTLETGRSSSIIGYVKDAASLHHILLASLTSLPIPSLLHHQAFPSSVFQSPASSSPTSDLGMPDIKGLSSHTLTSALTSLHSASAFSLLSLTHISRQFLPLLHIPSVPASFTLISSSPLSSHRLMHNFNPVFLPLTQPQSSFPSLCSRFCD</sequence>
<comment type="caution">
    <text evidence="2">The sequence shown here is derived from an EMBL/GenBank/DDBJ whole genome shotgun (WGS) entry which is preliminary data.</text>
</comment>
<keyword evidence="1" id="KW-1133">Transmembrane helix</keyword>
<proteinExistence type="predicted"/>
<name>A0AAE1F6J3_PETCI</name>
<organism evidence="2 3">
    <name type="scientific">Petrolisthes cinctipes</name>
    <name type="common">Flat porcelain crab</name>
    <dbReference type="NCBI Taxonomy" id="88211"/>
    <lineage>
        <taxon>Eukaryota</taxon>
        <taxon>Metazoa</taxon>
        <taxon>Ecdysozoa</taxon>
        <taxon>Arthropoda</taxon>
        <taxon>Crustacea</taxon>
        <taxon>Multicrustacea</taxon>
        <taxon>Malacostraca</taxon>
        <taxon>Eumalacostraca</taxon>
        <taxon>Eucarida</taxon>
        <taxon>Decapoda</taxon>
        <taxon>Pleocyemata</taxon>
        <taxon>Anomura</taxon>
        <taxon>Galatheoidea</taxon>
        <taxon>Porcellanidae</taxon>
        <taxon>Petrolisthes</taxon>
    </lineage>
</organism>
<feature type="transmembrane region" description="Helical" evidence="1">
    <location>
        <begin position="58"/>
        <end position="84"/>
    </location>
</feature>
<gene>
    <name evidence="2" type="ORF">Pcinc_026220</name>
</gene>